<evidence type="ECO:0000313" key="2">
    <source>
        <dbReference type="EMBL" id="WND02713.1"/>
    </source>
</evidence>
<evidence type="ECO:0000256" key="1">
    <source>
        <dbReference type="SAM" id="SignalP"/>
    </source>
</evidence>
<dbReference type="Pfam" id="PF13618">
    <property type="entry name" value="Gluconate_2-dh3"/>
    <property type="match status" value="1"/>
</dbReference>
<feature type="chain" id="PRO_5041446443" evidence="1">
    <location>
        <begin position="25"/>
        <end position="180"/>
    </location>
</feature>
<name>A0AA52EFH0_9PROT</name>
<evidence type="ECO:0000313" key="3">
    <source>
        <dbReference type="Proteomes" id="UP001268683"/>
    </source>
</evidence>
<sequence>MKITKRKFLMGLTALMGSQAVAQAGSAYEAYLSFDGPSALKFLTQSEFEVVTKIADIIIPDTETGGAEKAGVGFFIDHLFASVYSEEKAKGYKALLKVFQKENPNFLEMSLKKQTQLVAKLDDRMYAEKPITNFYKYTKQFTVMGYYTSQIGAEEELAYDPVPGPYHQVALADYPKTWST</sequence>
<accession>A0AA52EFH0</accession>
<dbReference type="InterPro" id="IPR027056">
    <property type="entry name" value="Gluconate_2DH_su3"/>
</dbReference>
<dbReference type="EC" id="1.-.-.-" evidence="2"/>
<dbReference type="RefSeq" id="WP_310798549.1">
    <property type="nucleotide sequence ID" value="NZ_CP123872.1"/>
</dbReference>
<dbReference type="GO" id="GO:0016491">
    <property type="term" value="F:oxidoreductase activity"/>
    <property type="evidence" value="ECO:0007669"/>
    <property type="project" value="UniProtKB-KW"/>
</dbReference>
<gene>
    <name evidence="2" type="ORF">QGN29_14260</name>
</gene>
<proteinExistence type="predicted"/>
<feature type="signal peptide" evidence="1">
    <location>
        <begin position="1"/>
        <end position="24"/>
    </location>
</feature>
<keyword evidence="2" id="KW-0560">Oxidoreductase</keyword>
<protein>
    <submittedName>
        <fullName evidence="2">Gluconate 2-dehydrogenase subunit 3 family protein</fullName>
        <ecNumber evidence="2">1.-.-.-</ecNumber>
    </submittedName>
</protein>
<dbReference type="KEGG" id="tmk:QGN29_14260"/>
<dbReference type="AlphaFoldDB" id="A0AA52EFH0"/>
<keyword evidence="1" id="KW-0732">Signal</keyword>
<organism evidence="2 3">
    <name type="scientific">Temperatibacter marinus</name>
    <dbReference type="NCBI Taxonomy" id="1456591"/>
    <lineage>
        <taxon>Bacteria</taxon>
        <taxon>Pseudomonadati</taxon>
        <taxon>Pseudomonadota</taxon>
        <taxon>Alphaproteobacteria</taxon>
        <taxon>Kordiimonadales</taxon>
        <taxon>Temperatibacteraceae</taxon>
        <taxon>Temperatibacter</taxon>
    </lineage>
</organism>
<keyword evidence="3" id="KW-1185">Reference proteome</keyword>
<dbReference type="EMBL" id="CP123872">
    <property type="protein sequence ID" value="WND02713.1"/>
    <property type="molecule type" value="Genomic_DNA"/>
</dbReference>
<reference evidence="2" key="1">
    <citation type="submission" date="2023-04" db="EMBL/GenBank/DDBJ databases">
        <title>Complete genome sequence of Temperatibacter marinus.</title>
        <authorList>
            <person name="Rong J.-C."/>
            <person name="Yi M.-L."/>
            <person name="Zhao Q."/>
        </authorList>
    </citation>
    <scope>NUCLEOTIDE SEQUENCE</scope>
    <source>
        <strain evidence="2">NBRC 110045</strain>
    </source>
</reference>
<dbReference type="Proteomes" id="UP001268683">
    <property type="component" value="Chromosome"/>
</dbReference>